<name>E6K9R2_9BACT</name>
<keyword evidence="2" id="KW-1185">Reference proteome</keyword>
<dbReference type="EMBL" id="AEPD01000040">
    <property type="protein sequence ID" value="EFU29671.1"/>
    <property type="molecule type" value="Genomic_DNA"/>
</dbReference>
<dbReference type="Proteomes" id="UP000003112">
    <property type="component" value="Unassembled WGS sequence"/>
</dbReference>
<reference evidence="1 2" key="1">
    <citation type="submission" date="2010-10" db="EMBL/GenBank/DDBJ databases">
        <authorList>
            <person name="Muzny D."/>
            <person name="Qin X."/>
            <person name="Deng J."/>
            <person name="Jiang H."/>
            <person name="Liu Y."/>
            <person name="Qu J."/>
            <person name="Song X.-Z."/>
            <person name="Zhang L."/>
            <person name="Thornton R."/>
            <person name="Coyle M."/>
            <person name="Francisco L."/>
            <person name="Jackson L."/>
            <person name="Javaid M."/>
            <person name="Korchina V."/>
            <person name="Kovar C."/>
            <person name="Mata R."/>
            <person name="Mathew T."/>
            <person name="Ngo R."/>
            <person name="Nguyen L."/>
            <person name="Nguyen N."/>
            <person name="Okwuonu G."/>
            <person name="Ongeri F."/>
            <person name="Pham C."/>
            <person name="Simmons D."/>
            <person name="Wilczek-Boney K."/>
            <person name="Hale W."/>
            <person name="Jakkamsetti A."/>
            <person name="Pham P."/>
            <person name="Ruth R."/>
            <person name="San Lucas F."/>
            <person name="Warren J."/>
            <person name="Zhang J."/>
            <person name="Zhao Z."/>
            <person name="Zhou C."/>
            <person name="Zhu D."/>
            <person name="Lee S."/>
            <person name="Bess C."/>
            <person name="Blankenburg K."/>
            <person name="Forbes L."/>
            <person name="Fu Q."/>
            <person name="Gubbala S."/>
            <person name="Hirani K."/>
            <person name="Jayaseelan J.C."/>
            <person name="Lara F."/>
            <person name="Munidasa M."/>
            <person name="Palculict T."/>
            <person name="Patil S."/>
            <person name="Pu L.-L."/>
            <person name="Saada N."/>
            <person name="Tang L."/>
            <person name="Weissenberger G."/>
            <person name="Zhu Y."/>
            <person name="Hemphill L."/>
            <person name="Shang Y."/>
            <person name="Youmans B."/>
            <person name="Ayvaz T."/>
            <person name="Ross M."/>
            <person name="Santibanez J."/>
            <person name="Aqrawi P."/>
            <person name="Gross S."/>
            <person name="Joshi V."/>
            <person name="Fowler G."/>
            <person name="Nazareth L."/>
            <person name="Reid J."/>
            <person name="Worley K."/>
            <person name="Petrosino J."/>
            <person name="Highlander S."/>
            <person name="Gibbs R."/>
        </authorList>
    </citation>
    <scope>NUCLEOTIDE SEQUENCE [LARGE SCALE GENOMIC DNA]</scope>
    <source>
        <strain evidence="1 2">ATCC 33574</strain>
    </source>
</reference>
<comment type="caution">
    <text evidence="1">The sequence shown here is derived from an EMBL/GenBank/DDBJ whole genome shotgun (WGS) entry which is preliminary data.</text>
</comment>
<sequence>MLLLLESYNCNIGVTLSQVCFFCPLDMGERVCFLYNLILNSAANIENIL</sequence>
<proteinExistence type="predicted"/>
<protein>
    <submittedName>
        <fullName evidence="1">Uncharacterized protein</fullName>
    </submittedName>
</protein>
<accession>E6K9R2</accession>
<dbReference type="STRING" id="873513.HMPREF6485_2356"/>
<organism evidence="1 2">
    <name type="scientific">Segatella buccae ATCC 33574</name>
    <dbReference type="NCBI Taxonomy" id="873513"/>
    <lineage>
        <taxon>Bacteria</taxon>
        <taxon>Pseudomonadati</taxon>
        <taxon>Bacteroidota</taxon>
        <taxon>Bacteroidia</taxon>
        <taxon>Bacteroidales</taxon>
        <taxon>Prevotellaceae</taxon>
        <taxon>Segatella</taxon>
    </lineage>
</organism>
<gene>
    <name evidence="1" type="ORF">HMPREF6485_2356</name>
</gene>
<dbReference type="AlphaFoldDB" id="E6K9R2"/>
<dbReference type="HOGENOM" id="CLU_3139098_0_0_10"/>
<evidence type="ECO:0000313" key="1">
    <source>
        <dbReference type="EMBL" id="EFU29671.1"/>
    </source>
</evidence>
<evidence type="ECO:0000313" key="2">
    <source>
        <dbReference type="Proteomes" id="UP000003112"/>
    </source>
</evidence>